<evidence type="ECO:0000259" key="2">
    <source>
        <dbReference type="Pfam" id="PF07596"/>
    </source>
</evidence>
<evidence type="ECO:0000313" key="4">
    <source>
        <dbReference type="Proteomes" id="UP001155241"/>
    </source>
</evidence>
<dbReference type="Gene3D" id="3.30.700.10">
    <property type="entry name" value="Glycoprotein, Type 4 Pilin"/>
    <property type="match status" value="1"/>
</dbReference>
<gene>
    <name evidence="3" type="ORF">NG895_02640</name>
</gene>
<dbReference type="NCBIfam" id="TIGR02532">
    <property type="entry name" value="IV_pilin_GFxxxE"/>
    <property type="match status" value="1"/>
</dbReference>
<organism evidence="3 4">
    <name type="scientific">Aeoliella straminimaris</name>
    <dbReference type="NCBI Taxonomy" id="2954799"/>
    <lineage>
        <taxon>Bacteria</taxon>
        <taxon>Pseudomonadati</taxon>
        <taxon>Planctomycetota</taxon>
        <taxon>Planctomycetia</taxon>
        <taxon>Pirellulales</taxon>
        <taxon>Lacipirellulaceae</taxon>
        <taxon>Aeoliella</taxon>
    </lineage>
</organism>
<dbReference type="Proteomes" id="UP001155241">
    <property type="component" value="Unassembled WGS sequence"/>
</dbReference>
<dbReference type="SUPFAM" id="SSF54523">
    <property type="entry name" value="Pili subunits"/>
    <property type="match status" value="1"/>
</dbReference>
<dbReference type="AlphaFoldDB" id="A0A9X2F5X5"/>
<comment type="caution">
    <text evidence="3">The sequence shown here is derived from an EMBL/GenBank/DDBJ whole genome shotgun (WGS) entry which is preliminary data.</text>
</comment>
<name>A0A9X2F5X5_9BACT</name>
<dbReference type="Pfam" id="PF07963">
    <property type="entry name" value="N_methyl"/>
    <property type="match status" value="1"/>
</dbReference>
<proteinExistence type="predicted"/>
<feature type="domain" description="DUF1559" evidence="2">
    <location>
        <begin position="36"/>
        <end position="307"/>
    </location>
</feature>
<dbReference type="Pfam" id="PF07596">
    <property type="entry name" value="SBP_bac_10"/>
    <property type="match status" value="1"/>
</dbReference>
<dbReference type="PANTHER" id="PTHR30093">
    <property type="entry name" value="GENERAL SECRETION PATHWAY PROTEIN G"/>
    <property type="match status" value="1"/>
</dbReference>
<dbReference type="EMBL" id="JAMXLR010000011">
    <property type="protein sequence ID" value="MCO6042795.1"/>
    <property type="molecule type" value="Genomic_DNA"/>
</dbReference>
<evidence type="ECO:0000256" key="1">
    <source>
        <dbReference type="SAM" id="MobiDB-lite"/>
    </source>
</evidence>
<dbReference type="InterPro" id="IPR045584">
    <property type="entry name" value="Pilin-like"/>
</dbReference>
<sequence>MFRVRGASRAFTLVELLVVIAIIGVLVALLLPAVSAARESGRKTQCLNNMRPLGLATLAFDERMRRWPGAIEPLDVERLSSLGGGELYRTWAVALLDDIELVQLSDAYTAGNRPDTFVAVFLCPSEDTKQRTAAATSIVCNAGMAGPIAAQTTANGPFLNQAVNGKVSMLEGHWFDGQDTTLSLSENLDATRFDYAGWGGFAAGGSIEDPIDTKFVGEQKDHLWNPTFRWYPSDTSGRFINSGNADCPSNTTPCTNHDASPLRSSSSATIPYQKQQEADARPSSNHPGGVNVVFASGRAQFLRENVDYKVYRALMTPNERKSNSPYRTLILEDSDY</sequence>
<protein>
    <submittedName>
        <fullName evidence="3">DUF1559 domain-containing protein</fullName>
    </submittedName>
</protein>
<dbReference type="PANTHER" id="PTHR30093:SF2">
    <property type="entry name" value="TYPE II SECRETION SYSTEM PROTEIN H"/>
    <property type="match status" value="1"/>
</dbReference>
<keyword evidence="4" id="KW-1185">Reference proteome</keyword>
<reference evidence="3" key="1">
    <citation type="submission" date="2022-06" db="EMBL/GenBank/DDBJ databases">
        <title>Aeoliella straminimaris, a novel planctomycete from sediments.</title>
        <authorList>
            <person name="Vitorino I.R."/>
            <person name="Lage O.M."/>
        </authorList>
    </citation>
    <scope>NUCLEOTIDE SEQUENCE</scope>
    <source>
        <strain evidence="3">ICT_H6.2</strain>
    </source>
</reference>
<feature type="compositionally biased region" description="Polar residues" evidence="1">
    <location>
        <begin position="250"/>
        <end position="275"/>
    </location>
</feature>
<evidence type="ECO:0000313" key="3">
    <source>
        <dbReference type="EMBL" id="MCO6042795.1"/>
    </source>
</evidence>
<feature type="region of interest" description="Disordered" evidence="1">
    <location>
        <begin position="250"/>
        <end position="289"/>
    </location>
</feature>
<dbReference type="InterPro" id="IPR012902">
    <property type="entry name" value="N_methyl_site"/>
</dbReference>
<dbReference type="RefSeq" id="WP_252850895.1">
    <property type="nucleotide sequence ID" value="NZ_JAMXLR010000011.1"/>
</dbReference>
<accession>A0A9X2F5X5</accession>
<dbReference type="InterPro" id="IPR011453">
    <property type="entry name" value="DUF1559"/>
</dbReference>